<name>A0ABD3HM06_9MARC</name>
<sequence length="384" mass="44078">MFNQSLSSKPTVEKESMARPKMKALTRREKEKEKEVMDDLDPPARKKQKKDGKHSAEASHDIDEGEVNVDEMLDKILKERAKINKVTGELIFMKKEFVAIGANNLEYLSYCYPLGLSMIVQVPVSRILPPPLSGCRPFNESHMWEILKELQTKTAMIPQVADLLPVSITKSVAEDGSEIVTERKLRLSTQAKLREVFDDSEVFFYAVSGQHSAYAWNFLQRLPKISKAVKENNKMRWSRMLDGKAKIVDLCNISHVGNEQNVLFRFESSFIELMVQARNQWVHSGSPEPSKQCSKPRKNYEGFVEIASLTLQKGSLREIKEILLAPKKAWTRFLKVAEGWIECRLPQPMGNLPELSLEGVEEEDRRDVTIMEQLEKNRRKMKVN</sequence>
<evidence type="ECO:0000313" key="3">
    <source>
        <dbReference type="Proteomes" id="UP001633002"/>
    </source>
</evidence>
<dbReference type="AlphaFoldDB" id="A0ABD3HM06"/>
<keyword evidence="3" id="KW-1185">Reference proteome</keyword>
<protein>
    <submittedName>
        <fullName evidence="2">Uncharacterized protein</fullName>
    </submittedName>
</protein>
<feature type="compositionally biased region" description="Polar residues" evidence="1">
    <location>
        <begin position="1"/>
        <end position="10"/>
    </location>
</feature>
<comment type="caution">
    <text evidence="2">The sequence shown here is derived from an EMBL/GenBank/DDBJ whole genome shotgun (WGS) entry which is preliminary data.</text>
</comment>
<feature type="compositionally biased region" description="Basic and acidic residues" evidence="1">
    <location>
        <begin position="26"/>
        <end position="37"/>
    </location>
</feature>
<proteinExistence type="predicted"/>
<feature type="region of interest" description="Disordered" evidence="1">
    <location>
        <begin position="1"/>
        <end position="64"/>
    </location>
</feature>
<feature type="compositionally biased region" description="Basic and acidic residues" evidence="1">
    <location>
        <begin position="53"/>
        <end position="62"/>
    </location>
</feature>
<evidence type="ECO:0000256" key="1">
    <source>
        <dbReference type="SAM" id="MobiDB-lite"/>
    </source>
</evidence>
<organism evidence="2 3">
    <name type="scientific">Riccia sorocarpa</name>
    <dbReference type="NCBI Taxonomy" id="122646"/>
    <lineage>
        <taxon>Eukaryota</taxon>
        <taxon>Viridiplantae</taxon>
        <taxon>Streptophyta</taxon>
        <taxon>Embryophyta</taxon>
        <taxon>Marchantiophyta</taxon>
        <taxon>Marchantiopsida</taxon>
        <taxon>Marchantiidae</taxon>
        <taxon>Marchantiales</taxon>
        <taxon>Ricciaceae</taxon>
        <taxon>Riccia</taxon>
    </lineage>
</organism>
<dbReference type="EMBL" id="JBJQOH010000003">
    <property type="protein sequence ID" value="KAL3691299.1"/>
    <property type="molecule type" value="Genomic_DNA"/>
</dbReference>
<dbReference type="Proteomes" id="UP001633002">
    <property type="component" value="Unassembled WGS sequence"/>
</dbReference>
<reference evidence="2 3" key="1">
    <citation type="submission" date="2024-09" db="EMBL/GenBank/DDBJ databases">
        <title>Chromosome-scale assembly of Riccia sorocarpa.</title>
        <authorList>
            <person name="Paukszto L."/>
        </authorList>
    </citation>
    <scope>NUCLEOTIDE SEQUENCE [LARGE SCALE GENOMIC DNA]</scope>
    <source>
        <strain evidence="2">LP-2024</strain>
        <tissue evidence="2">Aerial parts of the thallus</tissue>
    </source>
</reference>
<gene>
    <name evidence="2" type="ORF">R1sor_004950</name>
</gene>
<accession>A0ABD3HM06</accession>
<evidence type="ECO:0000313" key="2">
    <source>
        <dbReference type="EMBL" id="KAL3691299.1"/>
    </source>
</evidence>